<dbReference type="Proteomes" id="UP000438429">
    <property type="component" value="Unassembled WGS sequence"/>
</dbReference>
<comment type="caution">
    <text evidence="1">The sequence shown here is derived from an EMBL/GenBank/DDBJ whole genome shotgun (WGS) entry which is preliminary data.</text>
</comment>
<accession>A0A6A4SDF2</accession>
<evidence type="ECO:0000313" key="2">
    <source>
        <dbReference type="Proteomes" id="UP000438429"/>
    </source>
</evidence>
<sequence>MKKETCAMSLYSHKQVLELVAFPAKVSTTSKTSICRATESGKSHKHADSNHTVSGNRSEAAVKSFAPLQLICLQRLCSLGFVRCRRTCDPLGR</sequence>
<dbReference type="EMBL" id="VEVO01000014">
    <property type="protein sequence ID" value="KAF0031247.1"/>
    <property type="molecule type" value="Genomic_DNA"/>
</dbReference>
<dbReference type="AlphaFoldDB" id="A0A6A4SDF2"/>
<reference evidence="1 2" key="1">
    <citation type="submission" date="2019-06" db="EMBL/GenBank/DDBJ databases">
        <title>Draft genomes of female and male turbot (Scophthalmus maximus).</title>
        <authorList>
            <person name="Xu H."/>
            <person name="Xu X.-W."/>
            <person name="Shao C."/>
            <person name="Chen S."/>
        </authorList>
    </citation>
    <scope>NUCLEOTIDE SEQUENCE [LARGE SCALE GENOMIC DNA]</scope>
    <source>
        <strain evidence="1">Ysfricsl-2016a</strain>
        <tissue evidence="1">Blood</tissue>
    </source>
</reference>
<proteinExistence type="predicted"/>
<protein>
    <submittedName>
        <fullName evidence="1">Uncharacterized protein</fullName>
    </submittedName>
</protein>
<evidence type="ECO:0000313" key="1">
    <source>
        <dbReference type="EMBL" id="KAF0031247.1"/>
    </source>
</evidence>
<gene>
    <name evidence="1" type="ORF">F2P81_015802</name>
</gene>
<organism evidence="1 2">
    <name type="scientific">Scophthalmus maximus</name>
    <name type="common">Turbot</name>
    <name type="synonym">Psetta maxima</name>
    <dbReference type="NCBI Taxonomy" id="52904"/>
    <lineage>
        <taxon>Eukaryota</taxon>
        <taxon>Metazoa</taxon>
        <taxon>Chordata</taxon>
        <taxon>Craniata</taxon>
        <taxon>Vertebrata</taxon>
        <taxon>Euteleostomi</taxon>
        <taxon>Actinopterygii</taxon>
        <taxon>Neopterygii</taxon>
        <taxon>Teleostei</taxon>
        <taxon>Neoteleostei</taxon>
        <taxon>Acanthomorphata</taxon>
        <taxon>Carangaria</taxon>
        <taxon>Pleuronectiformes</taxon>
        <taxon>Pleuronectoidei</taxon>
        <taxon>Scophthalmidae</taxon>
        <taxon>Scophthalmus</taxon>
    </lineage>
</organism>
<name>A0A6A4SDF2_SCOMX</name>